<dbReference type="Proteomes" id="UP000770661">
    <property type="component" value="Unassembled WGS sequence"/>
</dbReference>
<dbReference type="SMART" id="SM00718">
    <property type="entry name" value="DM4_12"/>
    <property type="match status" value="1"/>
</dbReference>
<dbReference type="AlphaFoldDB" id="A0A8J5BTS3"/>
<evidence type="ECO:0000256" key="1">
    <source>
        <dbReference type="SAM" id="MobiDB-lite"/>
    </source>
</evidence>
<dbReference type="OrthoDB" id="6339724at2759"/>
<dbReference type="InterPro" id="IPR006631">
    <property type="entry name" value="DM4_12"/>
</dbReference>
<proteinExistence type="predicted"/>
<organism evidence="2 3">
    <name type="scientific">Chionoecetes opilio</name>
    <name type="common">Atlantic snow crab</name>
    <name type="synonym">Cancer opilio</name>
    <dbReference type="NCBI Taxonomy" id="41210"/>
    <lineage>
        <taxon>Eukaryota</taxon>
        <taxon>Metazoa</taxon>
        <taxon>Ecdysozoa</taxon>
        <taxon>Arthropoda</taxon>
        <taxon>Crustacea</taxon>
        <taxon>Multicrustacea</taxon>
        <taxon>Malacostraca</taxon>
        <taxon>Eumalacostraca</taxon>
        <taxon>Eucarida</taxon>
        <taxon>Decapoda</taxon>
        <taxon>Pleocyemata</taxon>
        <taxon>Brachyura</taxon>
        <taxon>Eubrachyura</taxon>
        <taxon>Majoidea</taxon>
        <taxon>Majidae</taxon>
        <taxon>Chionoecetes</taxon>
    </lineage>
</organism>
<accession>A0A8J5BTS3</accession>
<feature type="compositionally biased region" description="Acidic residues" evidence="1">
    <location>
        <begin position="32"/>
        <end position="47"/>
    </location>
</feature>
<feature type="compositionally biased region" description="Basic and acidic residues" evidence="1">
    <location>
        <begin position="48"/>
        <end position="63"/>
    </location>
</feature>
<keyword evidence="3" id="KW-1185">Reference proteome</keyword>
<evidence type="ECO:0000313" key="2">
    <source>
        <dbReference type="EMBL" id="KAG0709983.1"/>
    </source>
</evidence>
<dbReference type="PANTHER" id="PTHR21398:SF6">
    <property type="entry name" value="AGAP007094-PA"/>
    <property type="match status" value="1"/>
</dbReference>
<feature type="region of interest" description="Disordered" evidence="1">
    <location>
        <begin position="1"/>
        <end position="63"/>
    </location>
</feature>
<gene>
    <name evidence="2" type="ORF">GWK47_002621</name>
</gene>
<sequence length="279" mass="30741">MPANSTSPTPDEDHTDDNSCNEGEEGCVCVYEDIEDDEEEEEAEGDIETEHNEINTEGGDHEGKTRQKRFIFFTPDRRLSFPPGALLILTPTFSLPLRRYPPEIFSSAFRNSTSASMTISTPMVVKFDDLGLTSALNRFGILSLFRRRRRRRRRASAGGSLANDIVGAGGERPAMYAALETILSSVGLPGKACLLRATCEVFQGPLTRHGMLGELLHLFLSPSRSPSEHQVRLGPYVEAETRGRTTGDCSAYHAACAKSLFTVPEPVEEYVDVYLSAFS</sequence>
<dbReference type="PANTHER" id="PTHR21398">
    <property type="entry name" value="AGAP007094-PA"/>
    <property type="match status" value="1"/>
</dbReference>
<comment type="caution">
    <text evidence="2">The sequence shown here is derived from an EMBL/GenBank/DDBJ whole genome shotgun (WGS) entry which is preliminary data.</text>
</comment>
<protein>
    <submittedName>
        <fullName evidence="2">Uncharacterized protein</fullName>
    </submittedName>
</protein>
<name>A0A8J5BTS3_CHIOP</name>
<evidence type="ECO:0000313" key="3">
    <source>
        <dbReference type="Proteomes" id="UP000770661"/>
    </source>
</evidence>
<reference evidence="2" key="1">
    <citation type="submission" date="2020-07" db="EMBL/GenBank/DDBJ databases">
        <title>The High-quality genome of the commercially important snow crab, Chionoecetes opilio.</title>
        <authorList>
            <person name="Jeong J.-H."/>
            <person name="Ryu S."/>
        </authorList>
    </citation>
    <scope>NUCLEOTIDE SEQUENCE</scope>
    <source>
        <strain evidence="2">MADBK_172401_WGS</strain>
        <tissue evidence="2">Digestive gland</tissue>
    </source>
</reference>
<dbReference type="EMBL" id="JACEEZ010024628">
    <property type="protein sequence ID" value="KAG0709983.1"/>
    <property type="molecule type" value="Genomic_DNA"/>
</dbReference>
<dbReference type="Pfam" id="PF07841">
    <property type="entry name" value="DM4_12"/>
    <property type="match status" value="1"/>
</dbReference>